<dbReference type="PROSITE" id="PS01217">
    <property type="entry name" value="SUCCINYL_COA_LIG_3"/>
    <property type="match status" value="1"/>
</dbReference>
<name>A0A2I2EZA0_ASPCN</name>
<evidence type="ECO:0000313" key="10">
    <source>
        <dbReference type="Proteomes" id="UP000234585"/>
    </source>
</evidence>
<dbReference type="InterPro" id="IPR017866">
    <property type="entry name" value="Succ-CoA_synthase_bsu_CS"/>
</dbReference>
<dbReference type="GO" id="GO:0005524">
    <property type="term" value="F:ATP binding"/>
    <property type="evidence" value="ECO:0007669"/>
    <property type="project" value="UniProtKB-KW"/>
</dbReference>
<dbReference type="PANTHER" id="PTHR11815:SF1">
    <property type="entry name" value="SUCCINATE--COA LIGASE [ADP-FORMING] SUBUNIT BETA, MITOCHONDRIAL"/>
    <property type="match status" value="1"/>
</dbReference>
<dbReference type="SUPFAM" id="SSF56059">
    <property type="entry name" value="Glutathione synthetase ATP-binding domain-like"/>
    <property type="match status" value="1"/>
</dbReference>
<dbReference type="GO" id="GO:0046872">
    <property type="term" value="F:metal ion binding"/>
    <property type="evidence" value="ECO:0007669"/>
    <property type="project" value="UniProtKB-KW"/>
</dbReference>
<dbReference type="GO" id="GO:0006104">
    <property type="term" value="P:succinyl-CoA metabolic process"/>
    <property type="evidence" value="ECO:0007669"/>
    <property type="project" value="TreeGrafter"/>
</dbReference>
<dbReference type="OrthoDB" id="1664372at2759"/>
<feature type="non-terminal residue" evidence="9">
    <location>
        <position position="364"/>
    </location>
</feature>
<dbReference type="GO" id="GO:0004775">
    <property type="term" value="F:succinate-CoA ligase (ADP-forming) activity"/>
    <property type="evidence" value="ECO:0007669"/>
    <property type="project" value="TreeGrafter"/>
</dbReference>
<evidence type="ECO:0000256" key="3">
    <source>
        <dbReference type="ARBA" id="ARBA00022598"/>
    </source>
</evidence>
<evidence type="ECO:0000313" key="9">
    <source>
        <dbReference type="EMBL" id="PLB33707.1"/>
    </source>
</evidence>
<organism evidence="9 10">
    <name type="scientific">Aspergillus candidus</name>
    <dbReference type="NCBI Taxonomy" id="41067"/>
    <lineage>
        <taxon>Eukaryota</taxon>
        <taxon>Fungi</taxon>
        <taxon>Dikarya</taxon>
        <taxon>Ascomycota</taxon>
        <taxon>Pezizomycotina</taxon>
        <taxon>Eurotiomycetes</taxon>
        <taxon>Eurotiomycetidae</taxon>
        <taxon>Eurotiales</taxon>
        <taxon>Aspergillaceae</taxon>
        <taxon>Aspergillus</taxon>
        <taxon>Aspergillus subgen. Circumdati</taxon>
    </lineage>
</organism>
<dbReference type="Gene3D" id="3.30.1490.20">
    <property type="entry name" value="ATP-grasp fold, A domain"/>
    <property type="match status" value="1"/>
</dbReference>
<evidence type="ECO:0000256" key="4">
    <source>
        <dbReference type="ARBA" id="ARBA00022741"/>
    </source>
</evidence>
<protein>
    <recommendedName>
        <fullName evidence="11">Succinyl-CoA synthetase-like protein</fullName>
    </recommendedName>
</protein>
<evidence type="ECO:0008006" key="11">
    <source>
        <dbReference type="Google" id="ProtNLM"/>
    </source>
</evidence>
<proteinExistence type="predicted"/>
<feature type="region of interest" description="Disordered" evidence="6">
    <location>
        <begin position="296"/>
        <end position="328"/>
    </location>
</feature>
<dbReference type="SUPFAM" id="SSF52210">
    <property type="entry name" value="Succinyl-CoA synthetase domains"/>
    <property type="match status" value="1"/>
</dbReference>
<dbReference type="InterPro" id="IPR013815">
    <property type="entry name" value="ATP_grasp_subdomain_1"/>
</dbReference>
<dbReference type="EMBL" id="KZ559197">
    <property type="protein sequence ID" value="PLB33707.1"/>
    <property type="molecule type" value="Genomic_DNA"/>
</dbReference>
<dbReference type="Gene3D" id="3.30.470.20">
    <property type="entry name" value="ATP-grasp fold, B domain"/>
    <property type="match status" value="1"/>
</dbReference>
<dbReference type="InterPro" id="IPR005811">
    <property type="entry name" value="SUCC_ACL_C"/>
</dbReference>
<keyword evidence="2" id="KW-0816">Tricarboxylic acid cycle</keyword>
<evidence type="ECO:0000259" key="8">
    <source>
        <dbReference type="Pfam" id="PF08442"/>
    </source>
</evidence>
<evidence type="ECO:0000256" key="2">
    <source>
        <dbReference type="ARBA" id="ARBA00022532"/>
    </source>
</evidence>
<evidence type="ECO:0000256" key="6">
    <source>
        <dbReference type="SAM" id="MobiDB-lite"/>
    </source>
</evidence>
<comment type="pathway">
    <text evidence="1">Carbohydrate metabolism; tricarboxylic acid cycle; succinate from succinyl-CoA (ligase route): step 1/1.</text>
</comment>
<dbReference type="Gene3D" id="3.40.50.261">
    <property type="entry name" value="Succinyl-CoA synthetase domains"/>
    <property type="match status" value="1"/>
</dbReference>
<gene>
    <name evidence="9" type="ORF">BDW47DRAFT_113489</name>
</gene>
<dbReference type="Pfam" id="PF00549">
    <property type="entry name" value="Ligase_CoA"/>
    <property type="match status" value="1"/>
</dbReference>
<feature type="domain" description="ATP-citrate synthase/succinyl-CoA ligase C-terminal" evidence="7">
    <location>
        <begin position="197"/>
        <end position="256"/>
    </location>
</feature>
<dbReference type="RefSeq" id="XP_024667719.1">
    <property type="nucleotide sequence ID" value="XM_024814428.1"/>
</dbReference>
<evidence type="ECO:0000256" key="1">
    <source>
        <dbReference type="ARBA" id="ARBA00005064"/>
    </source>
</evidence>
<evidence type="ECO:0000256" key="5">
    <source>
        <dbReference type="ARBA" id="ARBA00022840"/>
    </source>
</evidence>
<keyword evidence="4" id="KW-0547">Nucleotide-binding</keyword>
<dbReference type="GO" id="GO:0005739">
    <property type="term" value="C:mitochondrion"/>
    <property type="evidence" value="ECO:0007669"/>
    <property type="project" value="TreeGrafter"/>
</dbReference>
<dbReference type="Proteomes" id="UP000234585">
    <property type="component" value="Unassembled WGS sequence"/>
</dbReference>
<keyword evidence="3" id="KW-0436">Ligase</keyword>
<keyword evidence="10" id="KW-1185">Reference proteome</keyword>
<sequence>MVTSPGEAFENASKMLGHYLTTKQTPPNGLLVKKLYIYKAEDVAHEYYVAVTFDRQQSSPVLLISGEGGVNVEFKADQLHRFWFSPSRGVTPDLLAAVRSRLLFSTAEMPIIERVIQQLVKLFVEKDAILLELNPLALTPDGRFVCLDAKFDLDDAARFRQQGLYSLEEPTPDLAEEYEASRHGLVYIRLDGNIGNVVNGAGLAMATNDLINLHGGKSANFLDIGGKATGETLRQAVEMLNRDPHVQGMWINIFGGTCPAGGGPSRRNAHFGPRDRAVRHDCSVDCRRGIGHGRVQDARRRAPTGNQQRRGPANRMPLRPPLETTGDNGLTLVVPQIQKSGMDLHTESDFELAAERIIELTPRC</sequence>
<reference evidence="9 10" key="1">
    <citation type="submission" date="2017-12" db="EMBL/GenBank/DDBJ databases">
        <authorList>
            <consortium name="DOE Joint Genome Institute"/>
            <person name="Haridas S."/>
            <person name="Kjaerbolling I."/>
            <person name="Vesth T.C."/>
            <person name="Frisvad J.C."/>
            <person name="Nybo J.L."/>
            <person name="Theobald S."/>
            <person name="Kuo A."/>
            <person name="Bowyer P."/>
            <person name="Matsuda Y."/>
            <person name="Mondo S."/>
            <person name="Lyhne E.K."/>
            <person name="Kogle M.E."/>
            <person name="Clum A."/>
            <person name="Lipzen A."/>
            <person name="Salamov A."/>
            <person name="Ngan C.Y."/>
            <person name="Daum C."/>
            <person name="Chiniquy J."/>
            <person name="Barry K."/>
            <person name="LaButti K."/>
            <person name="Simmons B.A."/>
            <person name="Magnuson J.K."/>
            <person name="Mortensen U.H."/>
            <person name="Larsen T.O."/>
            <person name="Grigoriev I.V."/>
            <person name="Baker S.E."/>
            <person name="Andersen M.R."/>
            <person name="Nordberg H.P."/>
            <person name="Cantor M.N."/>
            <person name="Hua S.X."/>
        </authorList>
    </citation>
    <scope>NUCLEOTIDE SEQUENCE [LARGE SCALE GENOMIC DNA]</scope>
    <source>
        <strain evidence="9 10">CBS 102.13</strain>
    </source>
</reference>
<accession>A0A2I2EZA0</accession>
<dbReference type="STRING" id="41067.A0A2I2EZA0"/>
<dbReference type="AlphaFoldDB" id="A0A2I2EZA0"/>
<dbReference type="InterPro" id="IPR016102">
    <property type="entry name" value="Succinyl-CoA_synth-like"/>
</dbReference>
<dbReference type="GO" id="GO:0042709">
    <property type="term" value="C:succinate-CoA ligase complex"/>
    <property type="evidence" value="ECO:0007669"/>
    <property type="project" value="TreeGrafter"/>
</dbReference>
<dbReference type="Pfam" id="PF08442">
    <property type="entry name" value="ATP-grasp_2"/>
    <property type="match status" value="1"/>
</dbReference>
<dbReference type="UniPathway" id="UPA00223">
    <property type="reaction ID" value="UER00999"/>
</dbReference>
<dbReference type="GeneID" id="36521588"/>
<dbReference type="GO" id="GO:0006099">
    <property type="term" value="P:tricarboxylic acid cycle"/>
    <property type="evidence" value="ECO:0007669"/>
    <property type="project" value="UniProtKB-UniPathway"/>
</dbReference>
<dbReference type="PANTHER" id="PTHR11815">
    <property type="entry name" value="SUCCINYL-COA SYNTHETASE BETA CHAIN"/>
    <property type="match status" value="1"/>
</dbReference>
<feature type="domain" description="ATP-grasp fold succinyl-CoA synthetase-type" evidence="8">
    <location>
        <begin position="2"/>
        <end position="137"/>
    </location>
</feature>
<keyword evidence="5" id="KW-0067">ATP-binding</keyword>
<evidence type="ECO:0000259" key="7">
    <source>
        <dbReference type="Pfam" id="PF00549"/>
    </source>
</evidence>
<dbReference type="InterPro" id="IPR013650">
    <property type="entry name" value="ATP-grasp_succ-CoA_synth-type"/>
</dbReference>